<name>A0ABX2CPW1_9BRAD</name>
<dbReference type="NCBIfam" id="TIGR04393">
    <property type="entry name" value="rpt_T5SS_PEPC"/>
    <property type="match status" value="6"/>
</dbReference>
<dbReference type="Pfam" id="PF03797">
    <property type="entry name" value="Autotransporter"/>
    <property type="match status" value="1"/>
</dbReference>
<keyword evidence="1" id="KW-0732">Signal</keyword>
<evidence type="ECO:0000259" key="2">
    <source>
        <dbReference type="PROSITE" id="PS51208"/>
    </source>
</evidence>
<dbReference type="SUPFAM" id="SSF51126">
    <property type="entry name" value="Pectin lyase-like"/>
    <property type="match status" value="1"/>
</dbReference>
<dbReference type="EMBL" id="JABFDN010000027">
    <property type="protein sequence ID" value="NPU69915.1"/>
    <property type="molecule type" value="Genomic_DNA"/>
</dbReference>
<feature type="domain" description="Autotransporter" evidence="2">
    <location>
        <begin position="760"/>
        <end position="1044"/>
    </location>
</feature>
<dbReference type="InterPro" id="IPR036709">
    <property type="entry name" value="Autotransporte_beta_dom_sf"/>
</dbReference>
<dbReference type="Proteomes" id="UP000886476">
    <property type="component" value="Unassembled WGS sequence"/>
</dbReference>
<organism evidence="3 4">
    <name type="scientific">Bradyrhizobium aeschynomenes</name>
    <dbReference type="NCBI Taxonomy" id="2734909"/>
    <lineage>
        <taxon>Bacteria</taxon>
        <taxon>Pseudomonadati</taxon>
        <taxon>Pseudomonadota</taxon>
        <taxon>Alphaproteobacteria</taxon>
        <taxon>Hyphomicrobiales</taxon>
        <taxon>Nitrobacteraceae</taxon>
        <taxon>Bradyrhizobium</taxon>
    </lineage>
</organism>
<dbReference type="Pfam" id="PF12951">
    <property type="entry name" value="PATR"/>
    <property type="match status" value="1"/>
</dbReference>
<evidence type="ECO:0000256" key="1">
    <source>
        <dbReference type="ARBA" id="ARBA00022729"/>
    </source>
</evidence>
<dbReference type="Gene3D" id="2.40.128.130">
    <property type="entry name" value="Autotransporter beta-domain"/>
    <property type="match status" value="1"/>
</dbReference>
<dbReference type="InterPro" id="IPR030895">
    <property type="entry name" value="T5SS_PEPC_rpt"/>
</dbReference>
<dbReference type="PROSITE" id="PS51208">
    <property type="entry name" value="AUTOTRANSPORTER"/>
    <property type="match status" value="1"/>
</dbReference>
<dbReference type="InterPro" id="IPR005546">
    <property type="entry name" value="Autotransporte_beta"/>
</dbReference>
<dbReference type="RefSeq" id="WP_172115391.1">
    <property type="nucleotide sequence ID" value="NZ_JABFDN010000027.1"/>
</dbReference>
<protein>
    <submittedName>
        <fullName evidence="3">Autotransporter domain-containing protein</fullName>
    </submittedName>
</protein>
<dbReference type="SMART" id="SM00869">
    <property type="entry name" value="Autotransporter"/>
    <property type="match status" value="1"/>
</dbReference>
<evidence type="ECO:0000313" key="3">
    <source>
        <dbReference type="EMBL" id="NPU69915.1"/>
    </source>
</evidence>
<reference evidence="3" key="1">
    <citation type="submission" date="2020-05" db="EMBL/GenBank/DDBJ databases">
        <title>Nod-independent and nitrogen-fixing Bradyrhizobium aeschynomene sp. nov. isolated from nodules of Aeschynomene indica.</title>
        <authorList>
            <person name="Zhang Z."/>
        </authorList>
    </citation>
    <scope>NUCLEOTIDE SEQUENCE</scope>
    <source>
        <strain evidence="3">83012</strain>
    </source>
</reference>
<proteinExistence type="predicted"/>
<accession>A0ABX2CPW1</accession>
<keyword evidence="4" id="KW-1185">Reference proteome</keyword>
<evidence type="ECO:0000313" key="4">
    <source>
        <dbReference type="Proteomes" id="UP000886476"/>
    </source>
</evidence>
<sequence>MARFFRSHCGHGLTATSIILGTVLAQTTPVRAVDWTGLLSTDWFNAGNWTGTVPDNTTSTRIDTITPNPTLVGAPGAQATDLRVGVSATGALMVQSGGTINNTLGVIGDNVGSIGSATVDGAGSSWINSADLLVGNAGNGTLIIRNGGAVSNDYGYVGLDNGATGVVTVDGVHSTWTNTSDLLVGSTGNGTLAIRNGGAVTNEYGFVGNDSGATGVVTVDGVGSTWTNRSELYVGSAGNGSLNIQNGGTVTSGMSLFAINPGSTGAVTVNGAGSGWTTAGDLYVGSGGSATLAILNGGGVSIGGNSYLGVASGSVGSATVDGTGSHWISSGNLGIGSQGSGTVTIRNGAAVSNVFGSLAIQPGSTGTVTVDGTGSTWTNSADVHVGYGGIGALTVSNGASVSASTMFLAYQPGSVGKLNIGAAVGQAATAPGTLSAASVDLGNGSGEIVFNHTGTNYTFAPVITGSGAGTRTVRVEAGKTILTAASTYTGPTIINGGTLSVNGSIAGSAVTVNAGGTLGGNGTVGNTMIDGGTLAPGNSIGVLTVNGSLSFTAAASYMLEISPASADRVNVTGTATLSGAKVNASFAAGSYVAKRYTIVNAGGGVSGTFGAVVNSNLPSGFKSSLSYDANNAYLDLALAFIAPPSTGLTINQANVANALVNSFNRNGGIPLVYGGLTAPGLTQASGEIATAVRPTMVHAMTQFTTAMTDAAAVDLRRDQTSAPGPADDADLANAYASVPLRGTVGDTFSSNARAALREPPFESRWRMWASGFGGGQARDGNATVGSSAATSRMFGAAAGADYWLSPATVAGFALAGGGTSFNVAAGGGGRTDMFQAGAYIRHVAGPAYVSAAAAYGWHDVTTDRTVIISGVDQLRARFWASSLAARLEGGSRFAPSWLGGLGLTPYAAAQVTATRLPGYAETVTTGANRFALSYLAKSVTAPRTELGMRSDTSFAVNDALLTLRGRAAWAHDFNPVSSASASFESLPGASFVVNGATAARDVALTMVSAEVNWRNGVALAATFEGEFSAVTRAYNGRSVARYRW</sequence>
<gene>
    <name evidence="3" type="ORF">HL667_33330</name>
</gene>
<comment type="caution">
    <text evidence="3">The sequence shown here is derived from an EMBL/GenBank/DDBJ whole genome shotgun (WGS) entry which is preliminary data.</text>
</comment>
<dbReference type="SUPFAM" id="SSF103515">
    <property type="entry name" value="Autotransporter"/>
    <property type="match status" value="1"/>
</dbReference>
<dbReference type="InterPro" id="IPR011050">
    <property type="entry name" value="Pectin_lyase_fold/virulence"/>
</dbReference>
<dbReference type="InterPro" id="IPR013425">
    <property type="entry name" value="Autotrns_rpt"/>
</dbReference>